<dbReference type="CDD" id="cd00293">
    <property type="entry name" value="USP-like"/>
    <property type="match status" value="1"/>
</dbReference>
<accession>A0A430KN96</accession>
<reference evidence="3 4" key="1">
    <citation type="submission" date="2018-11" db="EMBL/GenBank/DDBJ databases">
        <title>The draft genome sequence of Amphritea opalescens ANRC-JH13T.</title>
        <authorList>
            <person name="Fang Z."/>
            <person name="Zhang Y."/>
            <person name="Han X."/>
        </authorList>
    </citation>
    <scope>NUCLEOTIDE SEQUENCE [LARGE SCALE GENOMIC DNA]</scope>
    <source>
        <strain evidence="3 4">ANRC-JH13</strain>
    </source>
</reference>
<dbReference type="EMBL" id="RQXW01000016">
    <property type="protein sequence ID" value="RTE64833.1"/>
    <property type="molecule type" value="Genomic_DNA"/>
</dbReference>
<organism evidence="3 4">
    <name type="scientific">Amphritea opalescens</name>
    <dbReference type="NCBI Taxonomy" id="2490544"/>
    <lineage>
        <taxon>Bacteria</taxon>
        <taxon>Pseudomonadati</taxon>
        <taxon>Pseudomonadota</taxon>
        <taxon>Gammaproteobacteria</taxon>
        <taxon>Oceanospirillales</taxon>
        <taxon>Oceanospirillaceae</taxon>
        <taxon>Amphritea</taxon>
    </lineage>
</organism>
<evidence type="ECO:0000256" key="1">
    <source>
        <dbReference type="ARBA" id="ARBA00008791"/>
    </source>
</evidence>
<keyword evidence="4" id="KW-1185">Reference proteome</keyword>
<protein>
    <submittedName>
        <fullName evidence="3">Universal stress protein</fullName>
    </submittedName>
</protein>
<evidence type="ECO:0000313" key="3">
    <source>
        <dbReference type="EMBL" id="RTE64833.1"/>
    </source>
</evidence>
<dbReference type="Proteomes" id="UP000283087">
    <property type="component" value="Unassembled WGS sequence"/>
</dbReference>
<dbReference type="SUPFAM" id="SSF52402">
    <property type="entry name" value="Adenine nucleotide alpha hydrolases-like"/>
    <property type="match status" value="1"/>
</dbReference>
<dbReference type="InterPro" id="IPR006016">
    <property type="entry name" value="UspA"/>
</dbReference>
<dbReference type="InterPro" id="IPR014729">
    <property type="entry name" value="Rossmann-like_a/b/a_fold"/>
</dbReference>
<dbReference type="AlphaFoldDB" id="A0A430KN96"/>
<dbReference type="PANTHER" id="PTHR46268">
    <property type="entry name" value="STRESS RESPONSE PROTEIN NHAX"/>
    <property type="match status" value="1"/>
</dbReference>
<evidence type="ECO:0000313" key="4">
    <source>
        <dbReference type="Proteomes" id="UP000283087"/>
    </source>
</evidence>
<comment type="similarity">
    <text evidence="1">Belongs to the universal stress protein A family.</text>
</comment>
<feature type="domain" description="UspA" evidence="2">
    <location>
        <begin position="5"/>
        <end position="159"/>
    </location>
</feature>
<name>A0A430KN96_9GAMM</name>
<gene>
    <name evidence="3" type="ORF">EH243_15000</name>
</gene>
<dbReference type="PANTHER" id="PTHR46268:SF6">
    <property type="entry name" value="UNIVERSAL STRESS PROTEIN UP12"/>
    <property type="match status" value="1"/>
</dbReference>
<dbReference type="Pfam" id="PF00582">
    <property type="entry name" value="Usp"/>
    <property type="match status" value="1"/>
</dbReference>
<dbReference type="RefSeq" id="WP_126159480.1">
    <property type="nucleotide sequence ID" value="NZ_RQXW01000016.1"/>
</dbReference>
<proteinExistence type="inferred from homology"/>
<dbReference type="OrthoDB" id="5877096at2"/>
<sequence length="161" mass="17659">MIQDIKTILYASDLGENSIEAFYIALNEASKHNAQLVFLHVVEPANAATKTFVEGYLSSPGLSEMRSEGIEKIKALMKNRIETFCQDELAGASLQYQPLTRLEEGPIAETIINIAKELDADLIVMGTRTRTHSLLGRFFLGSAAQAVLQLADRPVLAVPIK</sequence>
<comment type="caution">
    <text evidence="3">The sequence shown here is derived from an EMBL/GenBank/DDBJ whole genome shotgun (WGS) entry which is preliminary data.</text>
</comment>
<evidence type="ECO:0000259" key="2">
    <source>
        <dbReference type="Pfam" id="PF00582"/>
    </source>
</evidence>
<dbReference type="Gene3D" id="3.40.50.620">
    <property type="entry name" value="HUPs"/>
    <property type="match status" value="1"/>
</dbReference>